<dbReference type="EC" id="1.6.5.-" evidence="6"/>
<dbReference type="Gene3D" id="3.40.50.360">
    <property type="match status" value="1"/>
</dbReference>
<organism evidence="8 9">
    <name type="scientific">Insulibacter thermoxylanivorax</name>
    <dbReference type="NCBI Taxonomy" id="2749268"/>
    <lineage>
        <taxon>Bacteria</taxon>
        <taxon>Bacillati</taxon>
        <taxon>Bacillota</taxon>
        <taxon>Bacilli</taxon>
        <taxon>Bacillales</taxon>
        <taxon>Paenibacillaceae</taxon>
        <taxon>Insulibacter</taxon>
    </lineage>
</organism>
<evidence type="ECO:0000313" key="8">
    <source>
        <dbReference type="EMBL" id="GFR38307.1"/>
    </source>
</evidence>
<feature type="binding site" evidence="6">
    <location>
        <begin position="18"/>
        <end position="20"/>
    </location>
    <ligand>
        <name>FMN</name>
        <dbReference type="ChEBI" id="CHEBI:58210"/>
    </ligand>
</feature>
<dbReference type="InterPro" id="IPR003680">
    <property type="entry name" value="Flavodoxin_fold"/>
</dbReference>
<keyword evidence="4 6" id="KW-0520">NAD</keyword>
<dbReference type="GO" id="GO:0010181">
    <property type="term" value="F:FMN binding"/>
    <property type="evidence" value="ECO:0007669"/>
    <property type="project" value="UniProtKB-UniRule"/>
</dbReference>
<dbReference type="PANTHER" id="PTHR43741:SF7">
    <property type="entry name" value="FMN-DEPENDENT NADH:QUINONE OXIDOREDUCTASE"/>
    <property type="match status" value="1"/>
</dbReference>
<evidence type="ECO:0000256" key="2">
    <source>
        <dbReference type="ARBA" id="ARBA00022643"/>
    </source>
</evidence>
<proteinExistence type="inferred from homology"/>
<dbReference type="GO" id="GO:0016652">
    <property type="term" value="F:oxidoreductase activity, acting on NAD(P)H as acceptor"/>
    <property type="evidence" value="ECO:0007669"/>
    <property type="project" value="UniProtKB-UniRule"/>
</dbReference>
<sequence length="207" mass="23300">MAKLLVIRAHPTVYNRESRSMKVTDAFVQAYRESHPEDQIEDVNIYDIEVPEIDSDLLNAWDDLAQGKRFYALTPAQQHKVTLFNSLTDSFLDHDKIVVANPLWNLSIPTRLKAWFDTITVAGKTFKYTEQGSVGLVEGKKVLHIQANGGVYNGSDPASQYVKTLFTFLGVTDFHQLFVEGMDYNPAEADEIVSRAVEAAQELAKTF</sequence>
<dbReference type="EMBL" id="BMAQ01000014">
    <property type="protein sequence ID" value="GFR38307.1"/>
    <property type="molecule type" value="Genomic_DNA"/>
</dbReference>
<keyword evidence="9" id="KW-1185">Reference proteome</keyword>
<dbReference type="InterPro" id="IPR023048">
    <property type="entry name" value="NADH:quinone_OxRdtase_FMN_depd"/>
</dbReference>
<evidence type="ECO:0000256" key="6">
    <source>
        <dbReference type="HAMAP-Rule" id="MF_01216"/>
    </source>
</evidence>
<evidence type="ECO:0000256" key="1">
    <source>
        <dbReference type="ARBA" id="ARBA00022630"/>
    </source>
</evidence>
<evidence type="ECO:0000256" key="5">
    <source>
        <dbReference type="ARBA" id="ARBA00048542"/>
    </source>
</evidence>
<dbReference type="AlphaFoldDB" id="A0A916QH62"/>
<accession>A0A916QH62</accession>
<dbReference type="SUPFAM" id="SSF52218">
    <property type="entry name" value="Flavoproteins"/>
    <property type="match status" value="1"/>
</dbReference>
<gene>
    <name evidence="8" type="primary">acpH</name>
    <name evidence="6" type="synonym">azoR</name>
    <name evidence="8" type="ORF">PRECH8_16030</name>
</gene>
<evidence type="ECO:0000256" key="3">
    <source>
        <dbReference type="ARBA" id="ARBA00023002"/>
    </source>
</evidence>
<reference evidence="8" key="2">
    <citation type="journal article" date="2021" name="Data Brief">
        <title>Draft genome sequence data of the facultative, thermophilic, xylanolytic bacterium Paenibacillus sp. strain DA-C8.</title>
        <authorList>
            <person name="Chhe C."/>
            <person name="Uke A."/>
            <person name="Baramee S."/>
            <person name="Ungkulpasvich U."/>
            <person name="Tachaapaikoon C."/>
            <person name="Pason P."/>
            <person name="Waeonukul R."/>
            <person name="Ratanakhanokchai K."/>
            <person name="Kosugi A."/>
        </authorList>
    </citation>
    <scope>NUCLEOTIDE SEQUENCE</scope>
    <source>
        <strain evidence="8">DA-C8</strain>
    </source>
</reference>
<name>A0A916QH62_9BACL</name>
<keyword evidence="2 6" id="KW-0288">FMN</keyword>
<dbReference type="Pfam" id="PF02525">
    <property type="entry name" value="Flavodoxin_2"/>
    <property type="match status" value="1"/>
</dbReference>
<dbReference type="PANTHER" id="PTHR43741">
    <property type="entry name" value="FMN-DEPENDENT NADH-AZOREDUCTASE 1"/>
    <property type="match status" value="1"/>
</dbReference>
<dbReference type="HAMAP" id="MF_01216">
    <property type="entry name" value="Azoreductase_type1"/>
    <property type="match status" value="1"/>
</dbReference>
<keyword evidence="1 6" id="KW-0285">Flavoprotein</keyword>
<dbReference type="GO" id="GO:0016655">
    <property type="term" value="F:oxidoreductase activity, acting on NAD(P)H, quinone or similar compound as acceptor"/>
    <property type="evidence" value="ECO:0007669"/>
    <property type="project" value="InterPro"/>
</dbReference>
<comment type="function">
    <text evidence="6">Also exhibits azoreductase activity. Catalyzes the reductive cleavage of the azo bond in aromatic azo compounds to the corresponding amines.</text>
</comment>
<reference evidence="8" key="1">
    <citation type="submission" date="2020-08" db="EMBL/GenBank/DDBJ databases">
        <authorList>
            <person name="Uke A."/>
            <person name="Chhe C."/>
            <person name="Baramee S."/>
            <person name="Kosugi A."/>
        </authorList>
    </citation>
    <scope>NUCLEOTIDE SEQUENCE</scope>
    <source>
        <strain evidence="8">DA-C8</strain>
    </source>
</reference>
<protein>
    <recommendedName>
        <fullName evidence="6">FMN dependent NADH:quinone oxidoreductase</fullName>
        <ecNumber evidence="6">1.6.5.-</ecNumber>
    </recommendedName>
    <alternativeName>
        <fullName evidence="6">Azo-dye reductase</fullName>
    </alternativeName>
    <alternativeName>
        <fullName evidence="6">FMN-dependent NADH-azo compound oxidoreductase</fullName>
    </alternativeName>
    <alternativeName>
        <fullName evidence="6">FMN-dependent NADH-azoreductase</fullName>
        <ecNumber evidence="6">1.7.1.17</ecNumber>
    </alternativeName>
</protein>
<comment type="function">
    <text evidence="6">Quinone reductase that provides resistance to thiol-specific stress caused by electrophilic quinones.</text>
</comment>
<dbReference type="RefSeq" id="WP_200966549.1">
    <property type="nucleotide sequence ID" value="NZ_BMAQ01000014.1"/>
</dbReference>
<dbReference type="EC" id="1.7.1.17" evidence="6"/>
<dbReference type="InterPro" id="IPR050104">
    <property type="entry name" value="FMN-dep_NADH:Q_OxRdtase_AzoR1"/>
</dbReference>
<evidence type="ECO:0000313" key="9">
    <source>
        <dbReference type="Proteomes" id="UP000654993"/>
    </source>
</evidence>
<dbReference type="Proteomes" id="UP000654993">
    <property type="component" value="Unassembled WGS sequence"/>
</dbReference>
<evidence type="ECO:0000256" key="4">
    <source>
        <dbReference type="ARBA" id="ARBA00023027"/>
    </source>
</evidence>
<comment type="catalytic activity">
    <reaction evidence="6">
        <text>2 a quinone + NADH + H(+) = 2 a 1,4-benzosemiquinone + NAD(+)</text>
        <dbReference type="Rhea" id="RHEA:65952"/>
        <dbReference type="ChEBI" id="CHEBI:15378"/>
        <dbReference type="ChEBI" id="CHEBI:57540"/>
        <dbReference type="ChEBI" id="CHEBI:57945"/>
        <dbReference type="ChEBI" id="CHEBI:132124"/>
        <dbReference type="ChEBI" id="CHEBI:134225"/>
    </reaction>
</comment>
<comment type="cofactor">
    <cofactor evidence="6">
        <name>FMN</name>
        <dbReference type="ChEBI" id="CHEBI:58210"/>
    </cofactor>
    <text evidence="6">Binds 1 FMN per subunit.</text>
</comment>
<comment type="subunit">
    <text evidence="6">Homodimer.</text>
</comment>
<feature type="domain" description="Flavodoxin-like fold" evidence="7">
    <location>
        <begin position="3"/>
        <end position="202"/>
    </location>
</feature>
<dbReference type="GO" id="GO:0009055">
    <property type="term" value="F:electron transfer activity"/>
    <property type="evidence" value="ECO:0007669"/>
    <property type="project" value="UniProtKB-UniRule"/>
</dbReference>
<keyword evidence="3 6" id="KW-0560">Oxidoreductase</keyword>
<evidence type="ECO:0000259" key="7">
    <source>
        <dbReference type="Pfam" id="PF02525"/>
    </source>
</evidence>
<comment type="catalytic activity">
    <reaction evidence="5">
        <text>N,N-dimethyl-1,4-phenylenediamine + anthranilate + 2 NAD(+) = 2-(4-dimethylaminophenyl)diazenylbenzoate + 2 NADH + 2 H(+)</text>
        <dbReference type="Rhea" id="RHEA:55872"/>
        <dbReference type="ChEBI" id="CHEBI:15378"/>
        <dbReference type="ChEBI" id="CHEBI:15783"/>
        <dbReference type="ChEBI" id="CHEBI:16567"/>
        <dbReference type="ChEBI" id="CHEBI:57540"/>
        <dbReference type="ChEBI" id="CHEBI:57945"/>
        <dbReference type="ChEBI" id="CHEBI:71579"/>
        <dbReference type="EC" id="1.7.1.17"/>
    </reaction>
    <physiologicalReaction direction="right-to-left" evidence="5">
        <dbReference type="Rhea" id="RHEA:55874"/>
    </physiologicalReaction>
</comment>
<comment type="caution">
    <text evidence="8">The sequence shown here is derived from an EMBL/GenBank/DDBJ whole genome shotgun (WGS) entry which is preliminary data.</text>
</comment>
<comment type="similarity">
    <text evidence="6">Belongs to the azoreductase type 1 family.</text>
</comment>
<dbReference type="InterPro" id="IPR029039">
    <property type="entry name" value="Flavoprotein-like_sf"/>
</dbReference>
<comment type="caution">
    <text evidence="6">Lacks conserved residue(s) required for the propagation of feature annotation.</text>
</comment>